<dbReference type="SUPFAM" id="SSF53448">
    <property type="entry name" value="Nucleotide-diphospho-sugar transferases"/>
    <property type="match status" value="1"/>
</dbReference>
<evidence type="ECO:0000313" key="2">
    <source>
        <dbReference type="Proteomes" id="UP001565283"/>
    </source>
</evidence>
<proteinExistence type="predicted"/>
<reference evidence="1 2" key="1">
    <citation type="submission" date="2024-03" db="EMBL/GenBank/DDBJ databases">
        <title>Mouse gut bacterial collection (mGBC) of GemPharmatech.</title>
        <authorList>
            <person name="He Y."/>
            <person name="Dong L."/>
            <person name="Wu D."/>
            <person name="Gao X."/>
            <person name="Lin Z."/>
        </authorList>
    </citation>
    <scope>NUCLEOTIDE SEQUENCE [LARGE SCALE GENOMIC DNA]</scope>
    <source>
        <strain evidence="1 2">61-15</strain>
    </source>
</reference>
<dbReference type="EMBL" id="JBCLSH010000021">
    <property type="protein sequence ID" value="MEY8443893.1"/>
    <property type="molecule type" value="Genomic_DNA"/>
</dbReference>
<organism evidence="1 2">
    <name type="scientific">Lactococcus ileimucosae</name>
    <dbReference type="NCBI Taxonomy" id="2941329"/>
    <lineage>
        <taxon>Bacteria</taxon>
        <taxon>Bacillati</taxon>
        <taxon>Bacillota</taxon>
        <taxon>Bacilli</taxon>
        <taxon>Lactobacillales</taxon>
        <taxon>Streptococcaceae</taxon>
        <taxon>Lactococcus</taxon>
    </lineage>
</organism>
<evidence type="ECO:0008006" key="3">
    <source>
        <dbReference type="Google" id="ProtNLM"/>
    </source>
</evidence>
<accession>A0ABV4D2W9</accession>
<dbReference type="Gene3D" id="3.90.550.60">
    <property type="match status" value="1"/>
</dbReference>
<name>A0ABV4D2W9_9LACT</name>
<gene>
    <name evidence="1" type="ORF">AALA52_06515</name>
</gene>
<evidence type="ECO:0000313" key="1">
    <source>
        <dbReference type="EMBL" id="MEY8443893.1"/>
    </source>
</evidence>
<dbReference type="InterPro" id="IPR029044">
    <property type="entry name" value="Nucleotide-diphossugar_trans"/>
</dbReference>
<dbReference type="RefSeq" id="WP_369948428.1">
    <property type="nucleotide sequence ID" value="NZ_JBCLSH010000021.1"/>
</dbReference>
<comment type="caution">
    <text evidence="1">The sequence shown here is derived from an EMBL/GenBank/DDBJ whole genome shotgun (WGS) entry which is preliminary data.</text>
</comment>
<dbReference type="Proteomes" id="UP001565283">
    <property type="component" value="Unassembled WGS sequence"/>
</dbReference>
<keyword evidence="2" id="KW-1185">Reference proteome</keyword>
<sequence length="861" mass="99593">MKKQSKLEEQLQNKIWSFGKVNNTPFTESLHLNEDGTIGGYRTEYEVGWELKDETLYFLDAQGEQTAAFSLEETDFLHLRGQSLKFKKVKFELKISQKTDLYDSLTSSVYKFAKVKQEFFSQEFSFNKDFTIGGYSDDNEMYWEIQGEEIWLFGKNYELTSIFQIIDGNPTYMGGESTKFPGVYFELILLKSTTKLSNFRTVKHLENETAFRIQNIIMPEGENKKGDKRELYYLEDTAIVSEGVTYVDGLTDFTTYLNMVSVNKWLTYTQAKQIYLKLEVKGEFDLHIVENSLRSHIEEIRKLGFRKAFDDIQASPIDDLFRRNAMNHQSTQTDVIQRIKSYSVQSEQKKTLLIPVEADSTDNMMVGFQIEGQAQVFDVAWYATVEKSAIRDVKIALNTTTFQKEEYVLNNLDNIRNNIFESTSEEAGLNQLGEGHLFVNVVDNGQSLAAAEVESQYVSLFANPNVGGAGGFTRGMIETLNHQKMGRFAATHILFMDDDIEVLPESFKRTFALLSIVKTEYQDHFISGAMLDSLDGVTQYEDTGFLSSNQDVVNFPTKDRYDLTELKDILRNNLTYPVENQYAAWWYAVVPLKFIDDKSMSLPIFYRGDDIEFSIRNKAQIMTMNGLAVWHLPFYTKKSKALDGYLGLRNILIDQSVNGFVPDVDYLEKYIELYKKELRMFNYGAADQVLDALEDYLKGPEYIAGLDGISTIRRVSAKNEVLSKEIPEEIKARTDTADEYWWLSPQDIRVFIDSDNGHGLPDWSFNMFDDDLKHVPIINQEMLENPGKQFMRKRIAVYDTYNKTYAMRERNQELYEQVEARREALLKDFEARGAEVAADYHVHAEKFHSKEFWVEYLDLEE</sequence>
<protein>
    <recommendedName>
        <fullName evidence="3">Glycosyltransferase</fullName>
    </recommendedName>
</protein>